<dbReference type="Gene3D" id="3.40.50.300">
    <property type="entry name" value="P-loop containing nucleotide triphosphate hydrolases"/>
    <property type="match status" value="1"/>
</dbReference>
<feature type="region of interest" description="Disordered" evidence="5">
    <location>
        <begin position="1"/>
        <end position="59"/>
    </location>
</feature>
<dbReference type="SUPFAM" id="SSF52540">
    <property type="entry name" value="P-loop containing nucleoside triphosphate hydrolases"/>
    <property type="match status" value="1"/>
</dbReference>
<comment type="function">
    <text evidence="3">Possible regulatory or functional link with the histocompatibility cluster.</text>
</comment>
<dbReference type="InterPro" id="IPR043358">
    <property type="entry name" value="GNL1-like"/>
</dbReference>
<evidence type="ECO:0000256" key="5">
    <source>
        <dbReference type="SAM" id="MobiDB-lite"/>
    </source>
</evidence>
<proteinExistence type="predicted"/>
<dbReference type="PANTHER" id="PTHR45709">
    <property type="entry name" value="LARGE SUBUNIT GTPASE 1 HOMOLOG-RELATED"/>
    <property type="match status" value="1"/>
</dbReference>
<dbReference type="GO" id="GO:0003924">
    <property type="term" value="F:GTPase activity"/>
    <property type="evidence" value="ECO:0007669"/>
    <property type="project" value="InterPro"/>
</dbReference>
<feature type="region of interest" description="Disordered" evidence="5">
    <location>
        <begin position="615"/>
        <end position="685"/>
    </location>
</feature>
<dbReference type="InterPro" id="IPR027417">
    <property type="entry name" value="P-loop_NTPase"/>
</dbReference>
<keyword evidence="2" id="KW-0342">GTP-binding</keyword>
<reference evidence="7 8" key="1">
    <citation type="submission" date="2018-11" db="EMBL/GenBank/DDBJ databases">
        <title>Genome assembly of Steccherinum ochraceum LE-BIN_3174, the white-rot fungus of the Steccherinaceae family (The Residual Polyporoid clade, Polyporales, Basidiomycota).</title>
        <authorList>
            <person name="Fedorova T.V."/>
            <person name="Glazunova O.A."/>
            <person name="Landesman E.O."/>
            <person name="Moiseenko K.V."/>
            <person name="Psurtseva N.V."/>
            <person name="Savinova O.S."/>
            <person name="Shakhova N.V."/>
            <person name="Tyazhelova T.V."/>
            <person name="Vasina D.V."/>
        </authorList>
    </citation>
    <scope>NUCLEOTIDE SEQUENCE [LARGE SCALE GENOMIC DNA]</scope>
    <source>
        <strain evidence="7 8">LE-BIN_3174</strain>
    </source>
</reference>
<sequence>MQRKRIFSGRKRKAQLQLKRATKRGDISPPPPIKRTHKGRRGPGHGSDDPAVASREAAAESARRLQSSFVKLPKKFLEETKVLAATLPLERPIQPGVVTLQSEPFLPQQDAQQNSLENKTVRLTCPQRPKWRYEMSKKEVQQNEEGQYRKWLDQADEIVRDWCDPSEDSSSPNDGDNDNTADPSPPTMPRAPTSFERNLEVWRQLWRVTEISQIILVLLDSRCPLLHFPPSLSAYLSSPHILNRTRTVLVLTKVDITGPVRTDEWTRFLRTTYPHLPVVRVEAYAEAEFHAEDSSKSGKSRAHQPYIPPKFRELLVQTLREVHAGLLQPPERVRDHPERLAKWRPPVRTNISWDAVLNARGGQVGSVVPRPHTDDHHEPQPEDDGEHGPETEPEFLTIGLIGQPNVGKSSLLNALFGTPKVKASRTPGKTKHFQTLFWTPEVRLVDCPGLVMPNLVPMETQVLSGILPIARVSAVPLCIYHAAQLLPLEVMFGLKHPSLNEPAVEDKRTWRTPRAEGVAGGASVVKRVQMWTAMDVLTAFALKKGWYTARTGWPDVNRAGNFILRLLAEGKIRWGFWPESTSPEVINAHVPHDHGIWIQKGDDGADTVVDDFTDDEEHKEVDEDEDDEEDEDEGSEEDEGVITEDDEEEEEEEEEEEAPKVAVTTSRFAALSVGVDDDEDVDEDE</sequence>
<comment type="caution">
    <text evidence="7">The sequence shown here is derived from an EMBL/GenBank/DDBJ whole genome shotgun (WGS) entry which is preliminary data.</text>
</comment>
<evidence type="ECO:0000256" key="4">
    <source>
        <dbReference type="ARBA" id="ARBA00039902"/>
    </source>
</evidence>
<organism evidence="7 8">
    <name type="scientific">Steccherinum ochraceum</name>
    <dbReference type="NCBI Taxonomy" id="92696"/>
    <lineage>
        <taxon>Eukaryota</taxon>
        <taxon>Fungi</taxon>
        <taxon>Dikarya</taxon>
        <taxon>Basidiomycota</taxon>
        <taxon>Agaricomycotina</taxon>
        <taxon>Agaricomycetes</taxon>
        <taxon>Polyporales</taxon>
        <taxon>Steccherinaceae</taxon>
        <taxon>Steccherinum</taxon>
    </lineage>
</organism>
<feature type="compositionally biased region" description="Basic residues" evidence="5">
    <location>
        <begin position="34"/>
        <end position="43"/>
    </location>
</feature>
<evidence type="ECO:0000259" key="6">
    <source>
        <dbReference type="Pfam" id="PF01926"/>
    </source>
</evidence>
<feature type="compositionally biased region" description="Acidic residues" evidence="5">
    <location>
        <begin position="622"/>
        <end position="657"/>
    </location>
</feature>
<dbReference type="Proteomes" id="UP000292702">
    <property type="component" value="Unassembled WGS sequence"/>
</dbReference>
<keyword evidence="8" id="KW-1185">Reference proteome</keyword>
<evidence type="ECO:0000313" key="7">
    <source>
        <dbReference type="EMBL" id="TCD65657.1"/>
    </source>
</evidence>
<evidence type="ECO:0000256" key="1">
    <source>
        <dbReference type="ARBA" id="ARBA00022741"/>
    </source>
</evidence>
<evidence type="ECO:0000313" key="8">
    <source>
        <dbReference type="Proteomes" id="UP000292702"/>
    </source>
</evidence>
<dbReference type="InterPro" id="IPR006073">
    <property type="entry name" value="GTP-bd"/>
</dbReference>
<keyword evidence="1" id="KW-0547">Nucleotide-binding</keyword>
<feature type="compositionally biased region" description="Basic residues" evidence="5">
    <location>
        <begin position="1"/>
        <end position="14"/>
    </location>
</feature>
<dbReference type="STRING" id="92696.A0A4V2MWB8"/>
<feature type="compositionally biased region" description="Acidic residues" evidence="5">
    <location>
        <begin position="675"/>
        <end position="685"/>
    </location>
</feature>
<dbReference type="Pfam" id="PF01926">
    <property type="entry name" value="MMR_HSR1"/>
    <property type="match status" value="1"/>
</dbReference>
<protein>
    <recommendedName>
        <fullName evidence="4">Guanine nucleotide-binding protein-like 1</fullName>
    </recommendedName>
</protein>
<feature type="compositionally biased region" description="Basic and acidic residues" evidence="5">
    <location>
        <begin position="371"/>
        <end position="390"/>
    </location>
</feature>
<dbReference type="OrthoDB" id="61815at2759"/>
<feature type="domain" description="G" evidence="6">
    <location>
        <begin position="397"/>
        <end position="452"/>
    </location>
</feature>
<accession>A0A4V2MWB8</accession>
<feature type="region of interest" description="Disordered" evidence="5">
    <location>
        <begin position="162"/>
        <end position="193"/>
    </location>
</feature>
<dbReference type="GO" id="GO:0005525">
    <property type="term" value="F:GTP binding"/>
    <property type="evidence" value="ECO:0007669"/>
    <property type="project" value="UniProtKB-KW"/>
</dbReference>
<feature type="region of interest" description="Disordered" evidence="5">
    <location>
        <begin position="363"/>
        <end position="392"/>
    </location>
</feature>
<gene>
    <name evidence="7" type="ORF">EIP91_002330</name>
</gene>
<evidence type="ECO:0000256" key="2">
    <source>
        <dbReference type="ARBA" id="ARBA00023134"/>
    </source>
</evidence>
<evidence type="ECO:0000256" key="3">
    <source>
        <dbReference type="ARBA" id="ARBA00037770"/>
    </source>
</evidence>
<dbReference type="PANTHER" id="PTHR45709:SF3">
    <property type="entry name" value="GUANINE NUCLEOTIDE-BINDING PROTEIN-LIKE 1"/>
    <property type="match status" value="1"/>
</dbReference>
<dbReference type="EMBL" id="RWJN01000169">
    <property type="protein sequence ID" value="TCD65657.1"/>
    <property type="molecule type" value="Genomic_DNA"/>
</dbReference>
<dbReference type="AlphaFoldDB" id="A0A4V2MWB8"/>
<name>A0A4V2MWB8_9APHY</name>